<accession>A0A0A1UFS6</accession>
<gene>
    <name evidence="1" type="ORF">EIN_398140</name>
</gene>
<protein>
    <recommendedName>
        <fullName evidence="3">OB domain-containing protein</fullName>
    </recommendedName>
</protein>
<reference evidence="1 2" key="1">
    <citation type="submission" date="2012-10" db="EMBL/GenBank/DDBJ databases">
        <authorList>
            <person name="Zafar N."/>
            <person name="Inman J."/>
            <person name="Hall N."/>
            <person name="Lorenzi H."/>
            <person name="Caler E."/>
        </authorList>
    </citation>
    <scope>NUCLEOTIDE SEQUENCE [LARGE SCALE GENOMIC DNA]</scope>
    <source>
        <strain evidence="1 2">IP1</strain>
    </source>
</reference>
<evidence type="ECO:0000313" key="1">
    <source>
        <dbReference type="EMBL" id="ELP91884.1"/>
    </source>
</evidence>
<dbReference type="InterPro" id="IPR012340">
    <property type="entry name" value="NA-bd_OB-fold"/>
</dbReference>
<evidence type="ECO:0000313" key="2">
    <source>
        <dbReference type="Proteomes" id="UP000014680"/>
    </source>
</evidence>
<name>A0A0A1UFS6_ENTIV</name>
<dbReference type="Gene3D" id="2.40.50.140">
    <property type="entry name" value="Nucleic acid-binding proteins"/>
    <property type="match status" value="1"/>
</dbReference>
<dbReference type="VEuPathDB" id="AmoebaDB:EIN_398140"/>
<dbReference type="RefSeq" id="XP_004258655.1">
    <property type="nucleotide sequence ID" value="XM_004258607.1"/>
</dbReference>
<dbReference type="EMBL" id="KB206411">
    <property type="protein sequence ID" value="ELP91884.1"/>
    <property type="molecule type" value="Genomic_DNA"/>
</dbReference>
<dbReference type="KEGG" id="eiv:EIN_398140"/>
<organism evidence="1 2">
    <name type="scientific">Entamoeba invadens IP1</name>
    <dbReference type="NCBI Taxonomy" id="370355"/>
    <lineage>
        <taxon>Eukaryota</taxon>
        <taxon>Amoebozoa</taxon>
        <taxon>Evosea</taxon>
        <taxon>Archamoebae</taxon>
        <taxon>Mastigamoebida</taxon>
        <taxon>Entamoebidae</taxon>
        <taxon>Entamoeba</taxon>
    </lineage>
</organism>
<sequence>MAYSSTEGGFIPSSPAKKQPAKNVVFPLTCLEFLNTTTNNKKEFLYENNILTNVVVCGEVVEAKTENEIAKYLIDDSTGRIEVGIYGEDEPTFSAKPLINRVGDYIITSGKIKKFSSSNYVHSQRTIKSDLDHMMLHLIECAYALC</sequence>
<proteinExistence type="predicted"/>
<dbReference type="Proteomes" id="UP000014680">
    <property type="component" value="Unassembled WGS sequence"/>
</dbReference>
<dbReference type="OrthoDB" id="25571at2759"/>
<evidence type="ECO:0008006" key="3">
    <source>
        <dbReference type="Google" id="ProtNLM"/>
    </source>
</evidence>
<dbReference type="AlphaFoldDB" id="A0A0A1UFS6"/>
<dbReference type="SUPFAM" id="SSF50249">
    <property type="entry name" value="Nucleic acid-binding proteins"/>
    <property type="match status" value="1"/>
</dbReference>
<keyword evidence="2" id="KW-1185">Reference proteome</keyword>
<dbReference type="OMA" id="ECAYALC"/>
<dbReference type="GeneID" id="14890815"/>